<name>H5XVI2_9FIRM</name>
<dbReference type="GO" id="GO:0016787">
    <property type="term" value="F:hydrolase activity"/>
    <property type="evidence" value="ECO:0007669"/>
    <property type="project" value="UniProtKB-KW"/>
</dbReference>
<dbReference type="GO" id="GO:0016746">
    <property type="term" value="F:acyltransferase activity"/>
    <property type="evidence" value="ECO:0007669"/>
    <property type="project" value="UniProtKB-KW"/>
</dbReference>
<evidence type="ECO:0000313" key="3">
    <source>
        <dbReference type="Proteomes" id="UP000005104"/>
    </source>
</evidence>
<organism evidence="2 3">
    <name type="scientific">Desulfosporosinus youngiae DSM 17734</name>
    <dbReference type="NCBI Taxonomy" id="768710"/>
    <lineage>
        <taxon>Bacteria</taxon>
        <taxon>Bacillati</taxon>
        <taxon>Bacillota</taxon>
        <taxon>Clostridia</taxon>
        <taxon>Eubacteriales</taxon>
        <taxon>Desulfitobacteriaceae</taxon>
        <taxon>Desulfosporosinus</taxon>
    </lineage>
</organism>
<dbReference type="Pfam" id="PF12697">
    <property type="entry name" value="Abhydrolase_6"/>
    <property type="match status" value="1"/>
</dbReference>
<evidence type="ECO:0000259" key="1">
    <source>
        <dbReference type="Pfam" id="PF12697"/>
    </source>
</evidence>
<dbReference type="eggNOG" id="COG2267">
    <property type="taxonomic scope" value="Bacteria"/>
</dbReference>
<keyword evidence="2" id="KW-0378">Hydrolase</keyword>
<dbReference type="Gene3D" id="3.40.50.1820">
    <property type="entry name" value="alpha/beta hydrolase"/>
    <property type="match status" value="1"/>
</dbReference>
<dbReference type="SUPFAM" id="SSF53474">
    <property type="entry name" value="alpha/beta-Hydrolases"/>
    <property type="match status" value="1"/>
</dbReference>
<dbReference type="PANTHER" id="PTHR43798">
    <property type="entry name" value="MONOACYLGLYCEROL LIPASE"/>
    <property type="match status" value="1"/>
</dbReference>
<dbReference type="HOGENOM" id="CLU_020336_50_1_9"/>
<feature type="domain" description="AB hydrolase-1" evidence="1">
    <location>
        <begin position="35"/>
        <end position="253"/>
    </location>
</feature>
<dbReference type="InterPro" id="IPR000073">
    <property type="entry name" value="AB_hydrolase_1"/>
</dbReference>
<reference evidence="2 3" key="1">
    <citation type="submission" date="2011-11" db="EMBL/GenBank/DDBJ databases">
        <title>The Noncontiguous Finished genome of Desulfosporosinus youngiae DSM 17734.</title>
        <authorList>
            <consortium name="US DOE Joint Genome Institute (JGI-PGF)"/>
            <person name="Lucas S."/>
            <person name="Han J."/>
            <person name="Lapidus A."/>
            <person name="Cheng J.-F."/>
            <person name="Goodwin L."/>
            <person name="Pitluck S."/>
            <person name="Peters L."/>
            <person name="Ovchinnikova G."/>
            <person name="Lu M."/>
            <person name="Land M.L."/>
            <person name="Hauser L."/>
            <person name="Pester M."/>
            <person name="Spring S."/>
            <person name="Ollivier B."/>
            <person name="Rattei T."/>
            <person name="Klenk H.-P."/>
            <person name="Wagner M."/>
            <person name="Loy A."/>
            <person name="Woyke T.J."/>
        </authorList>
    </citation>
    <scope>NUCLEOTIDE SEQUENCE [LARGE SCALE GENOMIC DNA]</scope>
    <source>
        <strain evidence="2 3">DSM 17734</strain>
    </source>
</reference>
<protein>
    <submittedName>
        <fullName evidence="2">Putative hydrolase or acyltransferase of alpha/beta superfamily</fullName>
    </submittedName>
</protein>
<sequence length="265" mass="29131">MRKWKGIRGVPYINIQGKNMYYDQNSDFQADLPTVLFVHGAGGSGKKWTHQLGGIQGCNLIAPDLPGHGRSEGSAADNIIAYCEFVWSFAQALNLKKFIIAGHSMGGGIALELGLAYPEAAYGLIIVASGARLRVNPGMLDALTRGEHPIETIKYQYSPKINPDVLVKAAEEMKTIPTNVYLADFRACNNFDIIDRINNISNPALIICGQDDQMTPLKYSEFLHKELSYSTIVRIPEAGHMVMLEKPDQVNEAISDFSAQISSKE</sequence>
<gene>
    <name evidence="2" type="ORF">DesyoDRAFT_3020</name>
</gene>
<keyword evidence="2" id="KW-0808">Transferase</keyword>
<dbReference type="STRING" id="768710.DesyoDRAFT_3020"/>
<dbReference type="PRINTS" id="PR00111">
    <property type="entry name" value="ABHYDROLASE"/>
</dbReference>
<proteinExistence type="predicted"/>
<dbReference type="EMBL" id="CM001441">
    <property type="protein sequence ID" value="EHQ90065.1"/>
    <property type="molecule type" value="Genomic_DNA"/>
</dbReference>
<dbReference type="InterPro" id="IPR050266">
    <property type="entry name" value="AB_hydrolase_sf"/>
</dbReference>
<keyword evidence="2" id="KW-0012">Acyltransferase</keyword>
<keyword evidence="3" id="KW-1185">Reference proteome</keyword>
<dbReference type="AlphaFoldDB" id="H5XVI2"/>
<dbReference type="Proteomes" id="UP000005104">
    <property type="component" value="Chromosome"/>
</dbReference>
<evidence type="ECO:0000313" key="2">
    <source>
        <dbReference type="EMBL" id="EHQ90065.1"/>
    </source>
</evidence>
<accession>H5XVI2</accession>
<dbReference type="InterPro" id="IPR029058">
    <property type="entry name" value="AB_hydrolase_fold"/>
</dbReference>